<protein>
    <recommendedName>
        <fullName evidence="20">Methyl-CpG-binding domain-containing protein 9</fullName>
    </recommendedName>
</protein>
<keyword evidence="10" id="KW-0804">Transcription</keyword>
<dbReference type="SMART" id="SM00249">
    <property type="entry name" value="PHD"/>
    <property type="match status" value="2"/>
</dbReference>
<keyword evidence="5 13" id="KW-0863">Zinc-finger</keyword>
<dbReference type="PROSITE" id="PS51543">
    <property type="entry name" value="FYRC"/>
    <property type="match status" value="1"/>
</dbReference>
<feature type="region of interest" description="Disordered" evidence="14">
    <location>
        <begin position="1457"/>
        <end position="1572"/>
    </location>
</feature>
<dbReference type="Gene3D" id="3.30.890.10">
    <property type="entry name" value="Methyl-cpg-binding Protein 2, Chain A"/>
    <property type="match status" value="1"/>
</dbReference>
<dbReference type="SMART" id="SM00297">
    <property type="entry name" value="BROMO"/>
    <property type="match status" value="1"/>
</dbReference>
<evidence type="ECO:0000259" key="16">
    <source>
        <dbReference type="PROSITE" id="PS50016"/>
    </source>
</evidence>
<feature type="domain" description="Bromo" evidence="15">
    <location>
        <begin position="1146"/>
        <end position="1194"/>
    </location>
</feature>
<dbReference type="PROSITE" id="PS50014">
    <property type="entry name" value="BROMODOMAIN_2"/>
    <property type="match status" value="1"/>
</dbReference>
<name>A0ABQ8ILA5_9ROSI</name>
<feature type="compositionally biased region" description="Polar residues" evidence="14">
    <location>
        <begin position="1560"/>
        <end position="1572"/>
    </location>
</feature>
<evidence type="ECO:0000256" key="9">
    <source>
        <dbReference type="ARBA" id="ARBA00023125"/>
    </source>
</evidence>
<evidence type="ECO:0000256" key="3">
    <source>
        <dbReference type="ARBA" id="ARBA00022679"/>
    </source>
</evidence>
<feature type="domain" description="MBD" evidence="17">
    <location>
        <begin position="217"/>
        <end position="284"/>
    </location>
</feature>
<dbReference type="InterPro" id="IPR001487">
    <property type="entry name" value="Bromodomain"/>
</dbReference>
<gene>
    <name evidence="18" type="ORF">JRO89_XS01G0242000</name>
</gene>
<dbReference type="EMBL" id="JAFEMO010000001">
    <property type="protein sequence ID" value="KAH7577376.1"/>
    <property type="molecule type" value="Genomic_DNA"/>
</dbReference>
<dbReference type="CDD" id="cd15519">
    <property type="entry name" value="PHD1_Lid2p_like"/>
    <property type="match status" value="1"/>
</dbReference>
<dbReference type="InterPro" id="IPR001739">
    <property type="entry name" value="Methyl_CpG_DNA-bd"/>
</dbReference>
<dbReference type="InterPro" id="IPR013083">
    <property type="entry name" value="Znf_RING/FYVE/PHD"/>
</dbReference>
<evidence type="ECO:0000256" key="10">
    <source>
        <dbReference type="ARBA" id="ARBA00023163"/>
    </source>
</evidence>
<dbReference type="InterPro" id="IPR036427">
    <property type="entry name" value="Bromodomain-like_sf"/>
</dbReference>
<dbReference type="PROSITE" id="PS01359">
    <property type="entry name" value="ZF_PHD_1"/>
    <property type="match status" value="2"/>
</dbReference>
<dbReference type="PANTHER" id="PTHR47162">
    <property type="entry name" value="OS02G0192300 PROTEIN"/>
    <property type="match status" value="1"/>
</dbReference>
<dbReference type="PROSITE" id="PS50016">
    <property type="entry name" value="ZF_PHD_2"/>
    <property type="match status" value="2"/>
</dbReference>
<evidence type="ECO:0000256" key="7">
    <source>
        <dbReference type="ARBA" id="ARBA00023015"/>
    </source>
</evidence>
<evidence type="ECO:0000256" key="8">
    <source>
        <dbReference type="ARBA" id="ARBA00023117"/>
    </source>
</evidence>
<dbReference type="CDD" id="cd04369">
    <property type="entry name" value="Bromodomain"/>
    <property type="match status" value="1"/>
</dbReference>
<dbReference type="InterPro" id="IPR028942">
    <property type="entry name" value="WHIM1_dom"/>
</dbReference>
<keyword evidence="9" id="KW-0238">DNA-binding</keyword>
<dbReference type="InterPro" id="IPR019787">
    <property type="entry name" value="Znf_PHD-finger"/>
</dbReference>
<dbReference type="SUPFAM" id="SSF54171">
    <property type="entry name" value="DNA-binding domain"/>
    <property type="match status" value="1"/>
</dbReference>
<keyword evidence="4" id="KW-0479">Metal-binding</keyword>
<feature type="domain" description="PHD-type" evidence="16">
    <location>
        <begin position="32"/>
        <end position="82"/>
    </location>
</feature>
<dbReference type="Pfam" id="PF01429">
    <property type="entry name" value="MBD"/>
    <property type="match status" value="1"/>
</dbReference>
<feature type="region of interest" description="Disordered" evidence="14">
    <location>
        <begin position="100"/>
        <end position="124"/>
    </location>
</feature>
<keyword evidence="19" id="KW-1185">Reference proteome</keyword>
<evidence type="ECO:0000259" key="15">
    <source>
        <dbReference type="PROSITE" id="PS50014"/>
    </source>
</evidence>
<dbReference type="InterPro" id="IPR016177">
    <property type="entry name" value="DNA-bd_dom_sf"/>
</dbReference>
<keyword evidence="3" id="KW-0808">Transferase</keyword>
<feature type="domain" description="PHD-type" evidence="16">
    <location>
        <begin position="1253"/>
        <end position="1303"/>
    </location>
</feature>
<evidence type="ECO:0000313" key="18">
    <source>
        <dbReference type="EMBL" id="KAH7577376.1"/>
    </source>
</evidence>
<dbReference type="InterPro" id="IPR003888">
    <property type="entry name" value="FYrich_N"/>
</dbReference>
<comment type="subcellular location">
    <subcellularLocation>
        <location evidence="1">Nucleus</location>
    </subcellularLocation>
</comment>
<dbReference type="SUPFAM" id="SSF47370">
    <property type="entry name" value="Bromodomain"/>
    <property type="match status" value="1"/>
</dbReference>
<keyword evidence="7" id="KW-0805">Transcription regulation</keyword>
<dbReference type="Gene3D" id="1.20.920.10">
    <property type="entry name" value="Bromodomain-like"/>
    <property type="match status" value="1"/>
</dbReference>
<evidence type="ECO:0000256" key="11">
    <source>
        <dbReference type="ARBA" id="ARBA00023242"/>
    </source>
</evidence>
<organism evidence="18 19">
    <name type="scientific">Xanthoceras sorbifolium</name>
    <dbReference type="NCBI Taxonomy" id="99658"/>
    <lineage>
        <taxon>Eukaryota</taxon>
        <taxon>Viridiplantae</taxon>
        <taxon>Streptophyta</taxon>
        <taxon>Embryophyta</taxon>
        <taxon>Tracheophyta</taxon>
        <taxon>Spermatophyta</taxon>
        <taxon>Magnoliopsida</taxon>
        <taxon>eudicotyledons</taxon>
        <taxon>Gunneridae</taxon>
        <taxon>Pentapetalae</taxon>
        <taxon>rosids</taxon>
        <taxon>malvids</taxon>
        <taxon>Sapindales</taxon>
        <taxon>Sapindaceae</taxon>
        <taxon>Xanthoceroideae</taxon>
        <taxon>Xanthoceras</taxon>
    </lineage>
</organism>
<evidence type="ECO:0000256" key="1">
    <source>
        <dbReference type="ARBA" id="ARBA00004123"/>
    </source>
</evidence>
<evidence type="ECO:0000256" key="6">
    <source>
        <dbReference type="ARBA" id="ARBA00022833"/>
    </source>
</evidence>
<accession>A0ABQ8ILA5</accession>
<dbReference type="InterPro" id="IPR019786">
    <property type="entry name" value="Zinc_finger_PHD-type_CS"/>
</dbReference>
<feature type="region of interest" description="Disordered" evidence="14">
    <location>
        <begin position="1697"/>
        <end position="1716"/>
    </location>
</feature>
<dbReference type="Gene3D" id="3.30.160.360">
    <property type="match status" value="1"/>
</dbReference>
<evidence type="ECO:0000256" key="2">
    <source>
        <dbReference type="ARBA" id="ARBA00007444"/>
    </source>
</evidence>
<dbReference type="InterPro" id="IPR003889">
    <property type="entry name" value="FYrich_C"/>
</dbReference>
<evidence type="ECO:0000256" key="12">
    <source>
        <dbReference type="PROSITE-ProRule" id="PRU00035"/>
    </source>
</evidence>
<proteinExistence type="inferred from homology"/>
<feature type="compositionally biased region" description="Polar residues" evidence="14">
    <location>
        <begin position="1501"/>
        <end position="1511"/>
    </location>
</feature>
<evidence type="ECO:0000313" key="19">
    <source>
        <dbReference type="Proteomes" id="UP000827721"/>
    </source>
</evidence>
<dbReference type="Proteomes" id="UP000827721">
    <property type="component" value="Unassembled WGS sequence"/>
</dbReference>
<dbReference type="PROSITE" id="PS50982">
    <property type="entry name" value="MBD"/>
    <property type="match status" value="1"/>
</dbReference>
<dbReference type="InterPro" id="IPR011011">
    <property type="entry name" value="Znf_FYVE_PHD"/>
</dbReference>
<evidence type="ECO:0000256" key="4">
    <source>
        <dbReference type="ARBA" id="ARBA00022723"/>
    </source>
</evidence>
<dbReference type="Pfam" id="PF00628">
    <property type="entry name" value="PHD"/>
    <property type="match status" value="2"/>
</dbReference>
<sequence>MELTDSTRSPLGIDLNEIPATPSADSSHEGRDGICRACGRPEEEDGQVVLCDACERGFHLACSGLLQADNSIEWLCAACMKSGVKSRRWPLGKKKRILDINASPPSDADADANDDLLDSRKHTPGGNSFGGNAFVAPVIYSNVLHAGNGFGSQKAVGIMTHPIKKGFEDMLHDAQNKDKTFGEIDVSIPLARLSSSYKTAIRLPSRNPSEILLQALRDFVSERQGVLEEGWRVELRHPMNSCDLYAVYHAPDGKTFDSMVEVACYLGLISSYNSADTDIRSEESSLQEKLHLSKKRKSTRSSMSNGFGENKGSLINGYFNELSSNSQQMKIFGSRSNTIVDITEVGTEEIGCKEFQKDNDGLPIQFEDFFILSLGHIDVRPSYHNVSLICPVGYTSCWHDKITGSLFICEVLDGGDSGPIFKVKRCSCSAFTVPNGSTILFQPNPRQFSDHHNEQNVDMTSYCKDHDNDVSIQIILSDPFPPMENDILACLGGSSNETCNVHTFDASLLEASAVHDHSGNLLSSNMGLRDEIGEISVEDRSSSSAWRMMSKKFVDACSEIYKRKGAFKLSCKHIENGRGSPNWVMMDEKSKMRFTSLEKFCGSPVSFSIPSKFQGVSELDKLADVLSKWLDQDRYGLDTEFVQEIVEQLPGAEACSRYEFLKDRSYYSTSLTVGNGLLMKKRKGGVECKEEVSDGSFGRSKKPRLVEDHDRCPPCGKPLCSSLPPQIVGDFYQVWELFWRFHEILGLKEPFSLEELEEELINPWFDGSIPIEKFEKKIPETEPLSSHQTDVMGEEMLPLSNESHQTVSRENPHTFIQMEVGAMKEAAQARLASVTCSKNSGVVLTKAHSSLLGVLISELQSKVAALVDPNFDSGESKPRRGRKKDIDITLPSKRAKLNILPVNELTWPELVRRYILSVLSMDGILDSAEITSRESGKVFRCLQGDGGVLCGSLTGLAGMEADALLLAEATKKVFGSLNRENDMLIVEDEGSDVSGSCVKNIVSDGTIPEWAKLLEPVRKLPTNVGTRIRKCVYDALGKSPPDWAKRILEHSISKEVYKGNASGPTKKAVLSVLANLHNEGLPEKSDKGSKRKTVISISDIIMKQCRIVLRHAAAADDEKVFCNLLGRKLMSSFDNDDEGLLGSPAMVSRPLDFRTIDLRLAVGAYDGSHEAFLEDVRELWNNVRMAFGDQPEFVELAEKLSEKFESLYEKEVITLVQKLAVYAKSECLSSEMIKEINEILALTSEIPKAPWDEGVCKICGVDKDDDSVLLCDTCDAEYHTYCLDPPLARIPEGNWYCPSCVVSNHIVQDASEHFLIIGRHKAKKYQGEFTRVYLEALRHLTAIMEEREYWEFNVDEYLLDMTERFTLWSRDSYSAYGYYLERTFLLKFLCDELLNSALIRQHLEQCAEATAELQQKLRSFSVEWRNLKSREENMAARVAKVETGMLTAGGEVGVKEGPAAASTNNGKCVGQPQDTSGRSNCSVAFSDDVPSSEGDREESGLNDSNRHQSVLYSKKNHNCNSQLMKPMGTKDHVKDDHDAISKTKMPSQENDLSVRPNELPFSNSVSLENDNLSGETHLHDKLQDLAKDTAAQPPPLDHQGFCVPKEMLNSHGAQDVPPAATNESQSYNLELNSIKNDMLLVQDSITSLESQLLKLSVRREFLGSDSIGRLYWASATPDMHARVIVDGSLALQQGRKMPDFRDPLNRGSAPRNSTSSGTVACLNLEGSKVCCPFLYDPNIAMGVGSQWVFYETDAEIEELIYWLKDNDPKERELKESIVHWQKLRFQDSQQTKNQGQSDYQSASSTSANSEKFASFNCLVTKAATLLEKKYGPCFESETTEILKKRGKKARVINEEKMYRCECLEPIWPSRSHCLSCHRTFSSNVEFEEHNDRCNVALSACEKSKGVSDALKRKGNMKSDVHREACTVKMDAFESSKSGCSEMPSRLIKFQNEGLVCPYDLEEISSKFMTKDSNKELVQEIGLIGSNGIPSLIPSASPFLGDSTLTLISPQNEVGLTGEAPQRLSTSQGNECVTNGGNYSIADGSTKSAANGVHEVLNRNKPALGCPEQRNKKSSVDSHFPEVGVSDRCVVPQSSLRPISGKMSQITKRLKINLLDMEAALPEEAVRPSKAHMERRWAWRGFVKSAKTIYELPVIAFLDIVGPKKTLDVNEIHIVQATIILEGMIKTDYLRNDWWYWSSLSAAAKTCTLSSLALRIYSLDAAIVYEKSPSNLDPIDSLKLGRILEHKQLPSLEVAEKFKVTRRSNKKRKEPEG</sequence>
<keyword evidence="6" id="KW-0862">Zinc</keyword>
<reference evidence="18 19" key="1">
    <citation type="submission" date="2021-02" db="EMBL/GenBank/DDBJ databases">
        <title>Plant Genome Project.</title>
        <authorList>
            <person name="Zhang R.-G."/>
        </authorList>
    </citation>
    <scope>NUCLEOTIDE SEQUENCE [LARGE SCALE GENOMIC DNA]</scope>
    <source>
        <tissue evidence="18">Leaves</tissue>
    </source>
</reference>
<keyword evidence="8 12" id="KW-0103">Bromodomain</keyword>
<dbReference type="Pfam" id="PF15612">
    <property type="entry name" value="WHIM1"/>
    <property type="match status" value="1"/>
</dbReference>
<dbReference type="InterPro" id="IPR001965">
    <property type="entry name" value="Znf_PHD"/>
</dbReference>
<dbReference type="PROSITE" id="PS51542">
    <property type="entry name" value="FYRN"/>
    <property type="match status" value="1"/>
</dbReference>
<evidence type="ECO:0000256" key="14">
    <source>
        <dbReference type="SAM" id="MobiDB-lite"/>
    </source>
</evidence>
<dbReference type="Pfam" id="PF00439">
    <property type="entry name" value="Bromodomain"/>
    <property type="match status" value="1"/>
</dbReference>
<comment type="caution">
    <text evidence="18">The sequence shown here is derived from an EMBL/GenBank/DDBJ whole genome shotgun (WGS) entry which is preliminary data.</text>
</comment>
<evidence type="ECO:0008006" key="20">
    <source>
        <dbReference type="Google" id="ProtNLM"/>
    </source>
</evidence>
<evidence type="ECO:0000256" key="13">
    <source>
        <dbReference type="PROSITE-ProRule" id="PRU00146"/>
    </source>
</evidence>
<keyword evidence="11" id="KW-0539">Nucleus</keyword>
<feature type="compositionally biased region" description="Basic and acidic residues" evidence="14">
    <location>
        <begin position="1528"/>
        <end position="1541"/>
    </location>
</feature>
<evidence type="ECO:0000259" key="17">
    <source>
        <dbReference type="PROSITE" id="PS50982"/>
    </source>
</evidence>
<feature type="region of interest" description="Disordered" evidence="14">
    <location>
        <begin position="1"/>
        <end position="31"/>
    </location>
</feature>
<dbReference type="PANTHER" id="PTHR47162:SF8">
    <property type="entry name" value="METHYL-CPG-BINDING DOMAIN-CONTAINING PROTEIN 9"/>
    <property type="match status" value="1"/>
</dbReference>
<dbReference type="Gene3D" id="3.30.40.10">
    <property type="entry name" value="Zinc/RING finger domain, C3HC4 (zinc finger)"/>
    <property type="match status" value="2"/>
</dbReference>
<evidence type="ECO:0000256" key="5">
    <source>
        <dbReference type="ARBA" id="ARBA00022771"/>
    </source>
</evidence>
<comment type="similarity">
    <text evidence="2">Belongs to the WAL family.</text>
</comment>
<dbReference type="SUPFAM" id="SSF57903">
    <property type="entry name" value="FYVE/PHD zinc finger"/>
    <property type="match status" value="2"/>
</dbReference>
<feature type="compositionally biased region" description="Polar residues" evidence="14">
    <location>
        <begin position="1461"/>
        <end position="1483"/>
    </location>
</feature>